<dbReference type="UniPathway" id="UPA00028">
    <property type="reaction ID" value="UER00004"/>
</dbReference>
<dbReference type="AlphaFoldDB" id="A0A318TB96"/>
<evidence type="ECO:0000256" key="8">
    <source>
        <dbReference type="ARBA" id="ARBA00023002"/>
    </source>
</evidence>
<proteinExistence type="inferred from homology"/>
<dbReference type="Pfam" id="PF08546">
    <property type="entry name" value="ApbA_C"/>
    <property type="match status" value="1"/>
</dbReference>
<dbReference type="GO" id="GO:0015940">
    <property type="term" value="P:pantothenate biosynthetic process"/>
    <property type="evidence" value="ECO:0007669"/>
    <property type="project" value="UniProtKB-UniPathway"/>
</dbReference>
<dbReference type="SUPFAM" id="SSF51735">
    <property type="entry name" value="NAD(P)-binding Rossmann-fold domains"/>
    <property type="match status" value="1"/>
</dbReference>
<name>A0A318TB96_9BRAD</name>
<comment type="caution">
    <text evidence="14">The sequence shown here is derived from an EMBL/GenBank/DDBJ whole genome shotgun (WGS) entry which is preliminary data.</text>
</comment>
<dbReference type="FunFam" id="1.10.1040.10:FF:000017">
    <property type="entry name" value="2-dehydropantoate 2-reductase"/>
    <property type="match status" value="1"/>
</dbReference>
<dbReference type="InterPro" id="IPR013328">
    <property type="entry name" value="6PGD_dom2"/>
</dbReference>
<dbReference type="EMBL" id="QJTI01000029">
    <property type="protein sequence ID" value="PYF00081.1"/>
    <property type="molecule type" value="Genomic_DNA"/>
</dbReference>
<evidence type="ECO:0000256" key="3">
    <source>
        <dbReference type="ARBA" id="ARBA00007870"/>
    </source>
</evidence>
<dbReference type="InterPro" id="IPR003710">
    <property type="entry name" value="ApbA"/>
</dbReference>
<dbReference type="Gene3D" id="1.10.1040.10">
    <property type="entry name" value="N-(1-d-carboxylethyl)-l-norvaline Dehydrogenase, domain 2"/>
    <property type="match status" value="1"/>
</dbReference>
<evidence type="ECO:0000259" key="12">
    <source>
        <dbReference type="Pfam" id="PF02558"/>
    </source>
</evidence>
<dbReference type="NCBIfam" id="NF005094">
    <property type="entry name" value="PRK06522.2-5"/>
    <property type="match status" value="1"/>
</dbReference>
<accession>A0A318TB96</accession>
<keyword evidence="15" id="KW-1185">Reference proteome</keyword>
<evidence type="ECO:0000256" key="2">
    <source>
        <dbReference type="ARBA" id="ARBA00004994"/>
    </source>
</evidence>
<evidence type="ECO:0000259" key="13">
    <source>
        <dbReference type="Pfam" id="PF08546"/>
    </source>
</evidence>
<dbReference type="GO" id="GO:0005737">
    <property type="term" value="C:cytoplasm"/>
    <property type="evidence" value="ECO:0007669"/>
    <property type="project" value="TreeGrafter"/>
</dbReference>
<dbReference type="SUPFAM" id="SSF48179">
    <property type="entry name" value="6-phosphogluconate dehydrogenase C-terminal domain-like"/>
    <property type="match status" value="1"/>
</dbReference>
<sequence length="305" mass="32260">MRILVVGAGAVGGYFGGRLVEAGRDVTFLVRPRRAQQLRSDGLVIKSPHGDVTLTPKLLLTEQLAEPFDLVLLSCKAFDLDAAMASIRAAIGPTTVILPLLNGLAHLDALDAAFDAERVLGGQCVIAATLDGDGHVVQLVPMNAITFGERDGTLSLRVQAIAETLKGAGFEVHASTAILQEMWEKWVFVATLAGVTTLMRGPVGAIMASPGGPEFILGVLDECCAVAEAAGYPPRAPSLTRTRALLTTQGSSLTASMFRDIQAGAPIEANHMIGDLIARGETSKVPVPRLHIILTHLATYEQLRR</sequence>
<evidence type="ECO:0000256" key="5">
    <source>
        <dbReference type="ARBA" id="ARBA00019465"/>
    </source>
</evidence>
<evidence type="ECO:0000256" key="7">
    <source>
        <dbReference type="ARBA" id="ARBA00022857"/>
    </source>
</evidence>
<evidence type="ECO:0000256" key="6">
    <source>
        <dbReference type="ARBA" id="ARBA00022655"/>
    </source>
</evidence>
<evidence type="ECO:0000256" key="10">
    <source>
        <dbReference type="ARBA" id="ARBA00048793"/>
    </source>
</evidence>
<feature type="domain" description="Ketopantoate reductase C-terminal" evidence="13">
    <location>
        <begin position="178"/>
        <end position="300"/>
    </location>
</feature>
<organism evidence="14 15">
    <name type="scientific">Rhodopseudomonas faecalis</name>
    <dbReference type="NCBI Taxonomy" id="99655"/>
    <lineage>
        <taxon>Bacteria</taxon>
        <taxon>Pseudomonadati</taxon>
        <taxon>Pseudomonadota</taxon>
        <taxon>Alphaproteobacteria</taxon>
        <taxon>Hyphomicrobiales</taxon>
        <taxon>Nitrobacteraceae</taxon>
        <taxon>Rhodopseudomonas</taxon>
    </lineage>
</organism>
<comment type="pathway">
    <text evidence="2 11">Cofactor biosynthesis; (R)-pantothenate biosynthesis; (R)-pantoate from 3-methyl-2-oxobutanoate: step 2/2.</text>
</comment>
<dbReference type="GO" id="GO:0008677">
    <property type="term" value="F:2-dehydropantoate 2-reductase activity"/>
    <property type="evidence" value="ECO:0007669"/>
    <property type="project" value="UniProtKB-EC"/>
</dbReference>
<dbReference type="RefSeq" id="WP_110782432.1">
    <property type="nucleotide sequence ID" value="NZ_QJTI01000029.1"/>
</dbReference>
<dbReference type="InterPro" id="IPR036291">
    <property type="entry name" value="NAD(P)-bd_dom_sf"/>
</dbReference>
<comment type="function">
    <text evidence="1 11">Catalyzes the NADPH-dependent reduction of ketopantoate into pantoic acid.</text>
</comment>
<dbReference type="Proteomes" id="UP000248148">
    <property type="component" value="Unassembled WGS sequence"/>
</dbReference>
<comment type="catalytic activity">
    <reaction evidence="10 11">
        <text>(R)-pantoate + NADP(+) = 2-dehydropantoate + NADPH + H(+)</text>
        <dbReference type="Rhea" id="RHEA:16233"/>
        <dbReference type="ChEBI" id="CHEBI:11561"/>
        <dbReference type="ChEBI" id="CHEBI:15378"/>
        <dbReference type="ChEBI" id="CHEBI:15980"/>
        <dbReference type="ChEBI" id="CHEBI:57783"/>
        <dbReference type="ChEBI" id="CHEBI:58349"/>
        <dbReference type="EC" id="1.1.1.169"/>
    </reaction>
</comment>
<dbReference type="OrthoDB" id="9796561at2"/>
<reference evidence="14 15" key="1">
    <citation type="submission" date="2018-06" db="EMBL/GenBank/DDBJ databases">
        <title>Genomic Encyclopedia of Archaeal and Bacterial Type Strains, Phase II (KMG-II): from individual species to whole genera.</title>
        <authorList>
            <person name="Goeker M."/>
        </authorList>
    </citation>
    <scope>NUCLEOTIDE SEQUENCE [LARGE SCALE GENOMIC DNA]</scope>
    <source>
        <strain evidence="14 15">JCM 11668</strain>
    </source>
</reference>
<dbReference type="PANTHER" id="PTHR21708">
    <property type="entry name" value="PROBABLE 2-DEHYDROPANTOATE 2-REDUCTASE"/>
    <property type="match status" value="1"/>
</dbReference>
<dbReference type="Pfam" id="PF02558">
    <property type="entry name" value="ApbA"/>
    <property type="match status" value="1"/>
</dbReference>
<dbReference type="NCBIfam" id="TIGR00745">
    <property type="entry name" value="apbA_panE"/>
    <property type="match status" value="1"/>
</dbReference>
<evidence type="ECO:0000313" key="14">
    <source>
        <dbReference type="EMBL" id="PYF00081.1"/>
    </source>
</evidence>
<protein>
    <recommendedName>
        <fullName evidence="5 11">2-dehydropantoate 2-reductase</fullName>
        <ecNumber evidence="4 11">1.1.1.169</ecNumber>
    </recommendedName>
    <alternativeName>
        <fullName evidence="9 11">Ketopantoate reductase</fullName>
    </alternativeName>
</protein>
<dbReference type="InterPro" id="IPR013332">
    <property type="entry name" value="KPR_N"/>
</dbReference>
<dbReference type="Gene3D" id="3.40.50.720">
    <property type="entry name" value="NAD(P)-binding Rossmann-like Domain"/>
    <property type="match status" value="1"/>
</dbReference>
<evidence type="ECO:0000256" key="9">
    <source>
        <dbReference type="ARBA" id="ARBA00032024"/>
    </source>
</evidence>
<evidence type="ECO:0000313" key="15">
    <source>
        <dbReference type="Proteomes" id="UP000248148"/>
    </source>
</evidence>
<keyword evidence="6 11" id="KW-0566">Pantothenate biosynthesis</keyword>
<dbReference type="InterPro" id="IPR013752">
    <property type="entry name" value="KPA_reductase"/>
</dbReference>
<feature type="domain" description="Ketopantoate reductase N-terminal" evidence="12">
    <location>
        <begin position="3"/>
        <end position="151"/>
    </location>
</feature>
<evidence type="ECO:0000256" key="1">
    <source>
        <dbReference type="ARBA" id="ARBA00002919"/>
    </source>
</evidence>
<dbReference type="PANTHER" id="PTHR21708:SF26">
    <property type="entry name" value="2-DEHYDROPANTOATE 2-REDUCTASE"/>
    <property type="match status" value="1"/>
</dbReference>
<gene>
    <name evidence="14" type="ORF">BJ122_12924</name>
</gene>
<evidence type="ECO:0000256" key="4">
    <source>
        <dbReference type="ARBA" id="ARBA00013014"/>
    </source>
</evidence>
<dbReference type="InterPro" id="IPR051402">
    <property type="entry name" value="KPR-Related"/>
</dbReference>
<dbReference type="FunFam" id="3.40.50.720:FF:000307">
    <property type="entry name" value="2-dehydropantoate 2-reductase"/>
    <property type="match status" value="1"/>
</dbReference>
<keyword evidence="7 11" id="KW-0521">NADP</keyword>
<dbReference type="InterPro" id="IPR008927">
    <property type="entry name" value="6-PGluconate_DH-like_C_sf"/>
</dbReference>
<evidence type="ECO:0000256" key="11">
    <source>
        <dbReference type="RuleBase" id="RU362068"/>
    </source>
</evidence>
<keyword evidence="8 11" id="KW-0560">Oxidoreductase</keyword>
<dbReference type="EC" id="1.1.1.169" evidence="4 11"/>
<comment type="similarity">
    <text evidence="3 11">Belongs to the ketopantoate reductase family.</text>
</comment>